<proteinExistence type="predicted"/>
<sequence length="638" mass="70268">MEPAHRTDEVQATLRVRLYDSETSTTTDAFFLSVPTVSIEHGDLSNLRAEMAYIKAHREWHPADLNEREWAMVAQNNSFLYGFTIIRGSPEKDKEHPKDGGKIPIRGIERAKFPGEKPCIHLLQLSRSVELTWSNISAFRFKERSISSFELRNDLANDDTQLYLRIPDFVVDDRSYVSVFDTSNEFQSSLAMSSFSEGDIKASASGSVFGMGIGASGGYGKTSRPGSPETTMKALKELHVAYAFPRVTLNLDEYSLEITPQCADALKSIDDKASLTEFLDTFGEFFTTKVQLGGRLYASDAMTTADAANVQDAKQSMRAGAAASFSSSRIPGSASVKPGCGSAGESGESSKSSARPICWEASGGDPLLCSNPPAWCSTVASFHNWRTIKQEKVHHMIDMLAQFAGRDQLPSQIKDLPDKAPPQPPRFRLTLVDDVPRKRPLNLTVIPPSEFTVETAWSDNWYGDHRPDPIPPEAADVGEVGFWSFQWPEHDRLGLVNGNDDFEAYEVLYQFPYRLVGGDAEAPLYVSGFLVDREKPSRIVSDKLHCGPSLDSGDLLVFEDAGGDTDKHSKPIRAGALVTVRIIEAADSERGYVSSGGDDLRTGDEDTRSPITTLGPRENAIVFRYQPIEQGSREGRGR</sequence>
<name>A0ABR1SBY7_9PEZI</name>
<keyword evidence="4" id="KW-1185">Reference proteome</keyword>
<reference evidence="3 4" key="1">
    <citation type="submission" date="2023-01" db="EMBL/GenBank/DDBJ databases">
        <title>Analysis of 21 Apiospora genomes using comparative genomics revels a genus with tremendous synthesis potential of carbohydrate active enzymes and secondary metabolites.</title>
        <authorList>
            <person name="Sorensen T."/>
        </authorList>
    </citation>
    <scope>NUCLEOTIDE SEQUENCE [LARGE SCALE GENOMIC DNA]</scope>
    <source>
        <strain evidence="3 4">CBS 20057</strain>
    </source>
</reference>
<feature type="domain" description="MACPF" evidence="2">
    <location>
        <begin position="254"/>
        <end position="370"/>
    </location>
</feature>
<evidence type="ECO:0000259" key="2">
    <source>
        <dbReference type="Pfam" id="PF01823"/>
    </source>
</evidence>
<evidence type="ECO:0000313" key="4">
    <source>
        <dbReference type="Proteomes" id="UP001396898"/>
    </source>
</evidence>
<feature type="compositionally biased region" description="Low complexity" evidence="1">
    <location>
        <begin position="343"/>
        <end position="354"/>
    </location>
</feature>
<evidence type="ECO:0000256" key="1">
    <source>
        <dbReference type="SAM" id="MobiDB-lite"/>
    </source>
</evidence>
<comment type="caution">
    <text evidence="3">The sequence shown here is derived from an EMBL/GenBank/DDBJ whole genome shotgun (WGS) entry which is preliminary data.</text>
</comment>
<dbReference type="Proteomes" id="UP001396898">
    <property type="component" value="Unassembled WGS sequence"/>
</dbReference>
<dbReference type="Pfam" id="PF01823">
    <property type="entry name" value="MACPF"/>
    <property type="match status" value="1"/>
</dbReference>
<accession>A0ABR1SBY7</accession>
<feature type="region of interest" description="Disordered" evidence="1">
    <location>
        <begin position="591"/>
        <end position="616"/>
    </location>
</feature>
<gene>
    <name evidence="3" type="ORF">PG991_006417</name>
</gene>
<dbReference type="EMBL" id="JAQQWI010000007">
    <property type="protein sequence ID" value="KAK8029361.1"/>
    <property type="molecule type" value="Genomic_DNA"/>
</dbReference>
<evidence type="ECO:0000313" key="3">
    <source>
        <dbReference type="EMBL" id="KAK8029361.1"/>
    </source>
</evidence>
<protein>
    <recommendedName>
        <fullName evidence="2">MACPF domain-containing protein</fullName>
    </recommendedName>
</protein>
<feature type="compositionally biased region" description="Basic and acidic residues" evidence="1">
    <location>
        <begin position="598"/>
        <end position="608"/>
    </location>
</feature>
<dbReference type="InterPro" id="IPR020864">
    <property type="entry name" value="MACPF"/>
</dbReference>
<organism evidence="3 4">
    <name type="scientific">Apiospora marii</name>
    <dbReference type="NCBI Taxonomy" id="335849"/>
    <lineage>
        <taxon>Eukaryota</taxon>
        <taxon>Fungi</taxon>
        <taxon>Dikarya</taxon>
        <taxon>Ascomycota</taxon>
        <taxon>Pezizomycotina</taxon>
        <taxon>Sordariomycetes</taxon>
        <taxon>Xylariomycetidae</taxon>
        <taxon>Amphisphaeriales</taxon>
        <taxon>Apiosporaceae</taxon>
        <taxon>Apiospora</taxon>
    </lineage>
</organism>
<feature type="region of interest" description="Disordered" evidence="1">
    <location>
        <begin position="328"/>
        <end position="355"/>
    </location>
</feature>